<feature type="region of interest" description="Disordered" evidence="1">
    <location>
        <begin position="30"/>
        <end position="79"/>
    </location>
</feature>
<comment type="caution">
    <text evidence="3">The sequence shown here is derived from an EMBL/GenBank/DDBJ whole genome shotgun (WGS) entry which is preliminary data.</text>
</comment>
<proteinExistence type="predicted"/>
<evidence type="ECO:0000256" key="2">
    <source>
        <dbReference type="SAM" id="SignalP"/>
    </source>
</evidence>
<feature type="compositionally biased region" description="Low complexity" evidence="1">
    <location>
        <begin position="232"/>
        <end position="263"/>
    </location>
</feature>
<protein>
    <submittedName>
        <fullName evidence="3">Uncharacterized protein</fullName>
    </submittedName>
</protein>
<feature type="chain" id="PRO_5045392171" evidence="2">
    <location>
        <begin position="32"/>
        <end position="368"/>
    </location>
</feature>
<feature type="compositionally biased region" description="Low complexity" evidence="1">
    <location>
        <begin position="287"/>
        <end position="298"/>
    </location>
</feature>
<feature type="signal peptide" evidence="2">
    <location>
        <begin position="1"/>
        <end position="31"/>
    </location>
</feature>
<keyword evidence="2" id="KW-0732">Signal</keyword>
<sequence>MAPEPINVAGPGRRTKLVLVLALLLPRPGVASRGRAEGSDGNRPRQRHLRRASPRAGADGQQRRASEASPPRAVGFVRRAAGAARGDPVDEIKQKLEESPFGGTAAEQRKKPLMTGINVMRAQLCWSRQDIWNHQECLLFLGLRCKKEQTGMTICSQFLTQAEDKCGDPADRANLPTKPLKKFCRVAWKLQVIRVKTTTAAPTTTTTITTTTTKTTTTITTTTITTTTTARTTTTTVTTPTTTTPTTTTTAATTTAAAETTTPTMPPSEANIEDQDRTTGTTPSKRAAPSTETSSSAALRLPLFTAAGSQPRRRGPRTWTMRTDRLRGRHHQRGRRHRRSLRARRRSGSHCSRRRGASPGAGGREHGR</sequence>
<dbReference type="EMBL" id="CAUYUJ010015327">
    <property type="protein sequence ID" value="CAK0852628.1"/>
    <property type="molecule type" value="Genomic_DNA"/>
</dbReference>
<reference evidence="3" key="1">
    <citation type="submission" date="2023-10" db="EMBL/GenBank/DDBJ databases">
        <authorList>
            <person name="Chen Y."/>
            <person name="Shah S."/>
            <person name="Dougan E. K."/>
            <person name="Thang M."/>
            <person name="Chan C."/>
        </authorList>
    </citation>
    <scope>NUCLEOTIDE SEQUENCE [LARGE SCALE GENOMIC DNA]</scope>
</reference>
<feature type="region of interest" description="Disordered" evidence="1">
    <location>
        <begin position="232"/>
        <end position="368"/>
    </location>
</feature>
<evidence type="ECO:0000313" key="4">
    <source>
        <dbReference type="Proteomes" id="UP001189429"/>
    </source>
</evidence>
<feature type="compositionally biased region" description="Basic residues" evidence="1">
    <location>
        <begin position="327"/>
        <end position="356"/>
    </location>
</feature>
<evidence type="ECO:0000313" key="3">
    <source>
        <dbReference type="EMBL" id="CAK0852628.1"/>
    </source>
</evidence>
<dbReference type="Proteomes" id="UP001189429">
    <property type="component" value="Unassembled WGS sequence"/>
</dbReference>
<feature type="compositionally biased region" description="Basic and acidic residues" evidence="1">
    <location>
        <begin position="34"/>
        <end position="43"/>
    </location>
</feature>
<feature type="compositionally biased region" description="Low complexity" evidence="1">
    <location>
        <begin position="70"/>
        <end position="79"/>
    </location>
</feature>
<organism evidence="3 4">
    <name type="scientific">Prorocentrum cordatum</name>
    <dbReference type="NCBI Taxonomy" id="2364126"/>
    <lineage>
        <taxon>Eukaryota</taxon>
        <taxon>Sar</taxon>
        <taxon>Alveolata</taxon>
        <taxon>Dinophyceae</taxon>
        <taxon>Prorocentrales</taxon>
        <taxon>Prorocentraceae</taxon>
        <taxon>Prorocentrum</taxon>
    </lineage>
</organism>
<evidence type="ECO:0000256" key="1">
    <source>
        <dbReference type="SAM" id="MobiDB-lite"/>
    </source>
</evidence>
<gene>
    <name evidence="3" type="ORF">PCOR1329_LOCUS44355</name>
</gene>
<feature type="compositionally biased region" description="Basic residues" evidence="1">
    <location>
        <begin position="44"/>
        <end position="53"/>
    </location>
</feature>
<accession>A0ABN9U1G4</accession>
<name>A0ABN9U1G4_9DINO</name>
<keyword evidence="4" id="KW-1185">Reference proteome</keyword>